<evidence type="ECO:0000313" key="9">
    <source>
        <dbReference type="EMBL" id="PIN15367.1"/>
    </source>
</evidence>
<keyword evidence="9" id="KW-0723">Serine/threonine-protein kinase</keyword>
<dbReference type="GO" id="GO:0005886">
    <property type="term" value="C:plasma membrane"/>
    <property type="evidence" value="ECO:0007669"/>
    <property type="project" value="UniProtKB-SubCell"/>
</dbReference>
<dbReference type="OrthoDB" id="894741at2759"/>
<dbReference type="SUPFAM" id="SSF52058">
    <property type="entry name" value="L domain-like"/>
    <property type="match status" value="2"/>
</dbReference>
<sequence>MTWIFPIFGRSCDCQEIRHPKNPIFDTRSTISAQIVLLTSGHSSSELMQYQKHQLFMEKPTYFFILLTILSLRSTIICSLFDKVTDQESLIAFKSSIISGPQEILTKNWSANASICSWMGVSCSLSHQRVTALSFSGFSFKGTILPAIGNLTFLTSLDLSFNNFTGSIPNELSNLSCLELVDFRFNNFTGEIPSFGNNLKLRILNLWHNSLVPYGIFNISSIEEVHLGANNLQLGLPKDMCNGISRLSGLYLSENLLSGQIPFDIYKCSELVDLAMESNHFNGSLPSSIGWLNKLQRSYVGINNFQGGVPSSLRNLSCLRELSMEGASLTGQIPSFIFNMSSLELIDFFNNSLSGILPLYHNLPNLEQLYLHSNMLTGKLVDKIWDFKRLWYMTLSSNKFTGEIPKSFGNLTMLNFLYLDYNNFTGELPSELGNLNLVELNVGYNGLSGPIPFSIFNISTIEMLALGSSLQLLGFHFPIYRGFI</sequence>
<keyword evidence="5" id="KW-0677">Repeat</keyword>
<dbReference type="PANTHER" id="PTHR46662:SF108">
    <property type="entry name" value="LEUCINE-RICH REPEAT RECEPTOR-LIKE PROTEIN KINASE PEPR1"/>
    <property type="match status" value="1"/>
</dbReference>
<feature type="domain" description="Leucine-rich repeat-containing N-terminal plant-type" evidence="8">
    <location>
        <begin position="86"/>
        <end position="124"/>
    </location>
</feature>
<dbReference type="InterPro" id="IPR001611">
    <property type="entry name" value="Leu-rich_rpt"/>
</dbReference>
<dbReference type="STRING" id="429701.A0A2G9HCV9"/>
<dbReference type="FunFam" id="3.80.10.10:FF:000400">
    <property type="entry name" value="Nuclear pore complex protein NUP107"/>
    <property type="match status" value="1"/>
</dbReference>
<dbReference type="EC" id="2.7.11.1" evidence="9"/>
<keyword evidence="7" id="KW-0325">Glycoprotein</keyword>
<keyword evidence="6" id="KW-0472">Membrane</keyword>
<evidence type="ECO:0000256" key="4">
    <source>
        <dbReference type="ARBA" id="ARBA00022729"/>
    </source>
</evidence>
<keyword evidence="4" id="KW-0732">Signal</keyword>
<dbReference type="Pfam" id="PF08263">
    <property type="entry name" value="LRRNT_2"/>
    <property type="match status" value="1"/>
</dbReference>
<keyword evidence="10" id="KW-1185">Reference proteome</keyword>
<dbReference type="Pfam" id="PF00560">
    <property type="entry name" value="LRR_1"/>
    <property type="match status" value="4"/>
</dbReference>
<name>A0A2G9HCV9_9LAMI</name>
<comment type="caution">
    <text evidence="9">The sequence shown here is derived from an EMBL/GenBank/DDBJ whole genome shotgun (WGS) entry which is preliminary data.</text>
</comment>
<dbReference type="EMBL" id="NKXS01002090">
    <property type="protein sequence ID" value="PIN15367.1"/>
    <property type="molecule type" value="Genomic_DNA"/>
</dbReference>
<dbReference type="PANTHER" id="PTHR46662">
    <property type="entry name" value="DI-GLUCOSE BINDING PROTEIN WITH LEUCINE-RICH REPEAT DOMAIN-CONTAINING PROTEIN"/>
    <property type="match status" value="1"/>
</dbReference>
<keyword evidence="9" id="KW-0808">Transferase</keyword>
<keyword evidence="2" id="KW-1003">Cell membrane</keyword>
<evidence type="ECO:0000256" key="3">
    <source>
        <dbReference type="ARBA" id="ARBA00022614"/>
    </source>
</evidence>
<evidence type="ECO:0000256" key="5">
    <source>
        <dbReference type="ARBA" id="ARBA00022737"/>
    </source>
</evidence>
<accession>A0A2G9HCV9</accession>
<evidence type="ECO:0000256" key="6">
    <source>
        <dbReference type="ARBA" id="ARBA00023136"/>
    </source>
</evidence>
<dbReference type="Proteomes" id="UP000231279">
    <property type="component" value="Unassembled WGS sequence"/>
</dbReference>
<keyword evidence="3" id="KW-0433">Leucine-rich repeat</keyword>
<keyword evidence="9" id="KW-0418">Kinase</keyword>
<dbReference type="Gene3D" id="3.80.10.10">
    <property type="entry name" value="Ribonuclease Inhibitor"/>
    <property type="match status" value="3"/>
</dbReference>
<protein>
    <submittedName>
        <fullName evidence="9">Non-specific serine/threonine protein kinase</fullName>
        <ecNumber evidence="9">2.7.11.1</ecNumber>
    </submittedName>
</protein>
<dbReference type="GO" id="GO:0004674">
    <property type="term" value="F:protein serine/threonine kinase activity"/>
    <property type="evidence" value="ECO:0007669"/>
    <property type="project" value="UniProtKB-KW"/>
</dbReference>
<gene>
    <name evidence="9" type="ORF">CDL12_11987</name>
</gene>
<dbReference type="InterPro" id="IPR013210">
    <property type="entry name" value="LRR_N_plant-typ"/>
</dbReference>
<proteinExistence type="predicted"/>
<evidence type="ECO:0000256" key="7">
    <source>
        <dbReference type="ARBA" id="ARBA00023180"/>
    </source>
</evidence>
<evidence type="ECO:0000256" key="2">
    <source>
        <dbReference type="ARBA" id="ARBA00022475"/>
    </source>
</evidence>
<dbReference type="AlphaFoldDB" id="A0A2G9HCV9"/>
<comment type="subcellular location">
    <subcellularLocation>
        <location evidence="1">Cell membrane</location>
    </subcellularLocation>
</comment>
<evidence type="ECO:0000313" key="10">
    <source>
        <dbReference type="Proteomes" id="UP000231279"/>
    </source>
</evidence>
<evidence type="ECO:0000256" key="1">
    <source>
        <dbReference type="ARBA" id="ARBA00004236"/>
    </source>
</evidence>
<organism evidence="9 10">
    <name type="scientific">Handroanthus impetiginosus</name>
    <dbReference type="NCBI Taxonomy" id="429701"/>
    <lineage>
        <taxon>Eukaryota</taxon>
        <taxon>Viridiplantae</taxon>
        <taxon>Streptophyta</taxon>
        <taxon>Embryophyta</taxon>
        <taxon>Tracheophyta</taxon>
        <taxon>Spermatophyta</taxon>
        <taxon>Magnoliopsida</taxon>
        <taxon>eudicotyledons</taxon>
        <taxon>Gunneridae</taxon>
        <taxon>Pentapetalae</taxon>
        <taxon>asterids</taxon>
        <taxon>lamiids</taxon>
        <taxon>Lamiales</taxon>
        <taxon>Bignoniaceae</taxon>
        <taxon>Crescentiina</taxon>
        <taxon>Tabebuia alliance</taxon>
        <taxon>Handroanthus</taxon>
    </lineage>
</organism>
<dbReference type="FunFam" id="3.80.10.10:FF:000383">
    <property type="entry name" value="Leucine-rich repeat receptor protein kinase EMS1"/>
    <property type="match status" value="1"/>
</dbReference>
<dbReference type="InterPro" id="IPR032675">
    <property type="entry name" value="LRR_dom_sf"/>
</dbReference>
<dbReference type="FunFam" id="3.80.10.10:FF:000041">
    <property type="entry name" value="LRR receptor-like serine/threonine-protein kinase ERECTA"/>
    <property type="match status" value="1"/>
</dbReference>
<reference evidence="10" key="1">
    <citation type="journal article" date="2018" name="Gigascience">
        <title>Genome assembly of the Pink Ipe (Handroanthus impetiginosus, Bignoniaceae), a highly valued, ecologically keystone Neotropical timber forest tree.</title>
        <authorList>
            <person name="Silva-Junior O.B."/>
            <person name="Grattapaglia D."/>
            <person name="Novaes E."/>
            <person name="Collevatti R.G."/>
        </authorList>
    </citation>
    <scope>NUCLEOTIDE SEQUENCE [LARGE SCALE GENOMIC DNA]</scope>
    <source>
        <strain evidence="10">cv. UFG-1</strain>
    </source>
</reference>
<evidence type="ECO:0000259" key="8">
    <source>
        <dbReference type="Pfam" id="PF08263"/>
    </source>
</evidence>